<dbReference type="InterPro" id="IPR044690">
    <property type="entry name" value="CAS_plant"/>
</dbReference>
<evidence type="ECO:0000256" key="1">
    <source>
        <dbReference type="SAM" id="MobiDB-lite"/>
    </source>
</evidence>
<dbReference type="AlphaFoldDB" id="A0A6V7P759"/>
<dbReference type="InterPro" id="IPR036873">
    <property type="entry name" value="Rhodanese-like_dom_sf"/>
</dbReference>
<dbReference type="PANTHER" id="PTHR34209:SF1">
    <property type="entry name" value="CALCIUM SENSING RECEPTOR, CHLOROPLASTIC"/>
    <property type="match status" value="1"/>
</dbReference>
<feature type="region of interest" description="Disordered" evidence="1">
    <location>
        <begin position="1"/>
        <end position="49"/>
    </location>
</feature>
<dbReference type="PANTHER" id="PTHR34209">
    <property type="entry name" value="RHODANESE/CELL CYCLE CONTROL PHOSPHATASE SUPERFAMILY PROTEIN"/>
    <property type="match status" value="1"/>
</dbReference>
<gene>
    <name evidence="4" type="ORF">CB5_LOCUS9884</name>
</gene>
<dbReference type="EMBL" id="LR862146">
    <property type="protein sequence ID" value="CAD1826673.1"/>
    <property type="molecule type" value="Genomic_DNA"/>
</dbReference>
<accession>A0A6V7P759</accession>
<dbReference type="GO" id="GO:0071277">
    <property type="term" value="P:cellular response to calcium ion"/>
    <property type="evidence" value="ECO:0007669"/>
    <property type="project" value="InterPro"/>
</dbReference>
<keyword evidence="2" id="KW-0812">Transmembrane</keyword>
<name>A0A6V7P759_ANACO</name>
<dbReference type="CDD" id="cd00158">
    <property type="entry name" value="RHOD"/>
    <property type="match status" value="1"/>
</dbReference>
<evidence type="ECO:0000313" key="4">
    <source>
        <dbReference type="EMBL" id="CAD1826673.1"/>
    </source>
</evidence>
<dbReference type="GO" id="GO:0090333">
    <property type="term" value="P:regulation of stomatal closure"/>
    <property type="evidence" value="ECO:0007669"/>
    <property type="project" value="InterPro"/>
</dbReference>
<dbReference type="Gene3D" id="3.40.250.10">
    <property type="entry name" value="Rhodanese-like domain"/>
    <property type="match status" value="1"/>
</dbReference>
<protein>
    <recommendedName>
        <fullName evidence="3">Rhodanese domain-containing protein</fullName>
    </recommendedName>
</protein>
<dbReference type="InterPro" id="IPR001763">
    <property type="entry name" value="Rhodanese-like_dom"/>
</dbReference>
<feature type="compositionally biased region" description="Pro residues" evidence="1">
    <location>
        <begin position="10"/>
        <end position="21"/>
    </location>
</feature>
<feature type="domain" description="Rhodanese" evidence="3">
    <location>
        <begin position="242"/>
        <end position="363"/>
    </location>
</feature>
<dbReference type="GO" id="GO:0009704">
    <property type="term" value="P:de-etiolation"/>
    <property type="evidence" value="ECO:0007669"/>
    <property type="project" value="InterPro"/>
</dbReference>
<sequence>MAFRAAAVARPPPPPPPPPSSTKPNPRALRRASSSSSSSSSPPRSHASPAAPSLVALFATSASYSEAKALAFSKESIVDSLTKVESTIDQVEDVGSKVVDFTLNIFKVLSDTLKPGVDAALPVLKSAGEEALKIASPVVSDASKLAKEALQSAGVDPGPVLSAAKTVADAAKQSTKVIEGAKPIASATVETIASSDPSVIVVSAGALFLAYLLLPPIWSAVSFNLRGYKGDLSPAQSLDLICSQNYLMIDIRSEKDKSKAGVPRLPSSAKSKMISVPLEELPSKIKGLVRNVKKVEAEIVAVKISYLKRVNKGSNIVLMDSYSDTAKTVARALTGLGFKNCWVMKGGFSGGNGWLRSGLGTDSYNLSLVEVLSPSRVIPAAAARFGTTSSTAFQSNRKLLPGSAD</sequence>
<feature type="transmembrane region" description="Helical" evidence="2">
    <location>
        <begin position="199"/>
        <end position="221"/>
    </location>
</feature>
<evidence type="ECO:0000259" key="3">
    <source>
        <dbReference type="PROSITE" id="PS50206"/>
    </source>
</evidence>
<dbReference type="PROSITE" id="PS50206">
    <property type="entry name" value="RHODANESE_3"/>
    <property type="match status" value="1"/>
</dbReference>
<proteinExistence type="predicted"/>
<keyword evidence="2" id="KW-0472">Membrane</keyword>
<dbReference type="SUPFAM" id="SSF52821">
    <property type="entry name" value="Rhodanese/Cell cycle control phosphatase"/>
    <property type="match status" value="1"/>
</dbReference>
<organism evidence="4">
    <name type="scientific">Ananas comosus var. bracteatus</name>
    <name type="common">red pineapple</name>
    <dbReference type="NCBI Taxonomy" id="296719"/>
    <lineage>
        <taxon>Eukaryota</taxon>
        <taxon>Viridiplantae</taxon>
        <taxon>Streptophyta</taxon>
        <taxon>Embryophyta</taxon>
        <taxon>Tracheophyta</taxon>
        <taxon>Spermatophyta</taxon>
        <taxon>Magnoliopsida</taxon>
        <taxon>Liliopsida</taxon>
        <taxon>Poales</taxon>
        <taxon>Bromeliaceae</taxon>
        <taxon>Bromelioideae</taxon>
        <taxon>Ananas</taxon>
    </lineage>
</organism>
<evidence type="ECO:0000256" key="2">
    <source>
        <dbReference type="SAM" id="Phobius"/>
    </source>
</evidence>
<feature type="compositionally biased region" description="Low complexity" evidence="1">
    <location>
        <begin position="31"/>
        <end position="49"/>
    </location>
</feature>
<reference evidence="4" key="1">
    <citation type="submission" date="2020-07" db="EMBL/GenBank/DDBJ databases">
        <authorList>
            <person name="Lin J."/>
        </authorList>
    </citation>
    <scope>NUCLEOTIDE SEQUENCE</scope>
</reference>
<keyword evidence="2" id="KW-1133">Transmembrane helix</keyword>